<evidence type="ECO:0000256" key="1">
    <source>
        <dbReference type="SAM" id="MobiDB-lite"/>
    </source>
</evidence>
<dbReference type="Gene3D" id="3.30.1380.10">
    <property type="match status" value="1"/>
</dbReference>
<dbReference type="Proteomes" id="UP000034098">
    <property type="component" value="Unassembled WGS sequence"/>
</dbReference>
<feature type="transmembrane region" description="Helical" evidence="2">
    <location>
        <begin position="126"/>
        <end position="150"/>
    </location>
</feature>
<dbReference type="PANTHER" id="PTHR34385:SF1">
    <property type="entry name" value="PEPTIDOGLYCAN L-ALANYL-D-GLUTAMATE ENDOPEPTIDASE CWLK"/>
    <property type="match status" value="1"/>
</dbReference>
<dbReference type="EMBL" id="JYJA01000021">
    <property type="protein sequence ID" value="KJL45104.1"/>
    <property type="molecule type" value="Genomic_DNA"/>
</dbReference>
<dbReference type="SUPFAM" id="SSF55166">
    <property type="entry name" value="Hedgehog/DD-peptidase"/>
    <property type="match status" value="1"/>
</dbReference>
<evidence type="ECO:0000256" key="2">
    <source>
        <dbReference type="SAM" id="Phobius"/>
    </source>
</evidence>
<keyword evidence="4" id="KW-0121">Carboxypeptidase</keyword>
<dbReference type="PANTHER" id="PTHR34385">
    <property type="entry name" value="D-ALANYL-D-ALANINE CARBOXYPEPTIDASE"/>
    <property type="match status" value="1"/>
</dbReference>
<keyword evidence="2" id="KW-0472">Membrane</keyword>
<dbReference type="CDD" id="cd14852">
    <property type="entry name" value="LD-carboxypeptidase"/>
    <property type="match status" value="1"/>
</dbReference>
<accession>A0A0M2HEP5</accession>
<dbReference type="InterPro" id="IPR052179">
    <property type="entry name" value="DD-CPase-like"/>
</dbReference>
<dbReference type="AlphaFoldDB" id="A0A0M2HEP5"/>
<reference evidence="4 5" key="1">
    <citation type="submission" date="2015-02" db="EMBL/GenBank/DDBJ databases">
        <title>Draft genome sequences of ten Microbacterium spp. with emphasis on heavy metal contaminated environments.</title>
        <authorList>
            <person name="Corretto E."/>
        </authorList>
    </citation>
    <scope>NUCLEOTIDE SEQUENCE [LARGE SCALE GENOMIC DNA]</scope>
    <source>
        <strain evidence="4 5">DSM 8608</strain>
    </source>
</reference>
<dbReference type="GO" id="GO:0009002">
    <property type="term" value="F:serine-type D-Ala-D-Ala carboxypeptidase activity"/>
    <property type="evidence" value="ECO:0007669"/>
    <property type="project" value="UniProtKB-EC"/>
</dbReference>
<evidence type="ECO:0000313" key="5">
    <source>
        <dbReference type="Proteomes" id="UP000034098"/>
    </source>
</evidence>
<feature type="region of interest" description="Disordered" evidence="1">
    <location>
        <begin position="1"/>
        <end position="72"/>
    </location>
</feature>
<keyword evidence="2" id="KW-1133">Transmembrane helix</keyword>
<proteinExistence type="predicted"/>
<keyword evidence="4" id="KW-0645">Protease</keyword>
<dbReference type="EC" id="3.4.16.4" evidence="4"/>
<dbReference type="InterPro" id="IPR009045">
    <property type="entry name" value="Zn_M74/Hedgehog-like"/>
</dbReference>
<dbReference type="GO" id="GO:0006508">
    <property type="term" value="P:proteolysis"/>
    <property type="evidence" value="ECO:0007669"/>
    <property type="project" value="InterPro"/>
</dbReference>
<protein>
    <submittedName>
        <fullName evidence="4">D-alanyl-D-alanine carboxypeptidase</fullName>
        <ecNumber evidence="4">3.4.16.4</ecNumber>
    </submittedName>
</protein>
<dbReference type="Pfam" id="PF02557">
    <property type="entry name" value="VanY"/>
    <property type="match status" value="1"/>
</dbReference>
<name>A0A0M2HEP5_MICTR</name>
<sequence length="426" mass="45063">MREEAARRAREAESAPADAAAPVADPADDVRASELPSDEFAPGSIPAGAPSTLPLDLRPTGAPAHRTDSTPHRIPEARVRGRRRAVRSPRPVVSERRAARAAELLEVDESAQPVRHARPRRLTKRLMLVAGLATGAALLLGSAAMTAMMLPSEPQSVGADAAPTMTMELPEIQQLPVPQVEESPPAADICALPDVAASLQRGDDEAAIVAAGGGEAFRAAVVEGRAPCVDLGDSARVWTVMDKIRPASPIDYRPGALVLPDGVRNIEGGALRSDAASALASLATAARNAGVGEIALESGFRSYETQQQTYGRHFAEKGERADQVSARPGYSEHQLGLSADVVACAGSCGTLDQLAATPQGQFVAEHSWEHGWIVRYTEGATPVTGYLPEPWHLRYVGHELAKAYHEGGWTSLEEFFALDPAPDYLG</sequence>
<organism evidence="4 5">
    <name type="scientific">Microbacterium trichothecenolyticum</name>
    <name type="common">Aureobacterium trichothecenolyticum</name>
    <dbReference type="NCBI Taxonomy" id="69370"/>
    <lineage>
        <taxon>Bacteria</taxon>
        <taxon>Bacillati</taxon>
        <taxon>Actinomycetota</taxon>
        <taxon>Actinomycetes</taxon>
        <taxon>Micrococcales</taxon>
        <taxon>Microbacteriaceae</taxon>
        <taxon>Microbacterium</taxon>
    </lineage>
</organism>
<comment type="caution">
    <text evidence="4">The sequence shown here is derived from an EMBL/GenBank/DDBJ whole genome shotgun (WGS) entry which is preliminary data.</text>
</comment>
<keyword evidence="2" id="KW-0812">Transmembrane</keyword>
<keyword evidence="5" id="KW-1185">Reference proteome</keyword>
<feature type="compositionally biased region" description="Basic and acidic residues" evidence="1">
    <location>
        <begin position="1"/>
        <end position="13"/>
    </location>
</feature>
<evidence type="ECO:0000313" key="4">
    <source>
        <dbReference type="EMBL" id="KJL45104.1"/>
    </source>
</evidence>
<feature type="compositionally biased region" description="Low complexity" evidence="1">
    <location>
        <begin position="14"/>
        <end position="25"/>
    </location>
</feature>
<dbReference type="PATRIC" id="fig|69370.6.peg.477"/>
<evidence type="ECO:0000259" key="3">
    <source>
        <dbReference type="Pfam" id="PF02557"/>
    </source>
</evidence>
<dbReference type="InterPro" id="IPR058193">
    <property type="entry name" value="VanY/YodJ_core_dom"/>
</dbReference>
<keyword evidence="4" id="KW-0378">Hydrolase</keyword>
<feature type="domain" description="D-alanyl-D-alanine carboxypeptidase-like core" evidence="3">
    <location>
        <begin position="271"/>
        <end position="397"/>
    </location>
</feature>
<dbReference type="InterPro" id="IPR003709">
    <property type="entry name" value="VanY-like_core_dom"/>
</dbReference>
<gene>
    <name evidence="4" type="primary">vanY</name>
    <name evidence="4" type="ORF">RS82_00453</name>
</gene>